<accession>A0AAW8NZ73</accession>
<dbReference type="Proteomes" id="UP001269402">
    <property type="component" value="Unassembled WGS sequence"/>
</dbReference>
<dbReference type="AlphaFoldDB" id="A0AAW8NZ73"/>
<dbReference type="Gene3D" id="3.30.300.130">
    <property type="entry name" value="Fe-S cluster assembly (FSCA)"/>
    <property type="match status" value="1"/>
</dbReference>
<dbReference type="PANTHER" id="PTHR42831">
    <property type="entry name" value="FE-S PROTEIN MATURATION AUXILIARY FACTOR YITW"/>
    <property type="match status" value="1"/>
</dbReference>
<proteinExistence type="predicted"/>
<comment type="caution">
    <text evidence="2">The sequence shown here is derived from an EMBL/GenBank/DDBJ whole genome shotgun (WGS) entry which is preliminary data.</text>
</comment>
<reference evidence="3" key="1">
    <citation type="submission" date="2023-07" db="EMBL/GenBank/DDBJ databases">
        <title>Genomic characterization of faba bean (Vicia faba) microsymbionts in Mexican soils.</title>
        <authorList>
            <person name="Rivera Orduna F.N."/>
            <person name="Guevara-Luna J."/>
            <person name="Yan J."/>
            <person name="Arroyo-Herrera I."/>
            <person name="Li Y."/>
            <person name="Vasquez-Murrieta M.S."/>
            <person name="Wang E.T."/>
        </authorList>
    </citation>
    <scope>NUCLEOTIDE SEQUENCE [LARGE SCALE GENOMIC DNA]</scope>
    <source>
        <strain evidence="3">CH6</strain>
    </source>
</reference>
<dbReference type="SUPFAM" id="SSF117916">
    <property type="entry name" value="Fe-S cluster assembly (FSCA) domain-like"/>
    <property type="match status" value="1"/>
</dbReference>
<evidence type="ECO:0000313" key="3">
    <source>
        <dbReference type="Proteomes" id="UP001269402"/>
    </source>
</evidence>
<protein>
    <submittedName>
        <fullName evidence="2">Metal-sulfur cluster assembly factor</fullName>
    </submittedName>
</protein>
<keyword evidence="3" id="KW-1185">Reference proteome</keyword>
<dbReference type="RefSeq" id="WP_310807018.1">
    <property type="nucleotide sequence ID" value="NZ_JAVLSH010000002.1"/>
</dbReference>
<evidence type="ECO:0000313" key="2">
    <source>
        <dbReference type="EMBL" id="MDR9759029.1"/>
    </source>
</evidence>
<dbReference type="InterPro" id="IPR052339">
    <property type="entry name" value="Fe-S_Maturation_MIP18"/>
</dbReference>
<dbReference type="EMBL" id="JAVLSH010000002">
    <property type="protein sequence ID" value="MDR9759029.1"/>
    <property type="molecule type" value="Genomic_DNA"/>
</dbReference>
<evidence type="ECO:0000259" key="1">
    <source>
        <dbReference type="Pfam" id="PF01883"/>
    </source>
</evidence>
<sequence length="111" mass="12047">MPATDVTKEQVFAALREIEDPEVGTNLVDLGLIYEVDTTEAGVVKIEMTTTTRFCPASAFIIEAVKTRVGTIAGVGEVVIDLVYEPPWSAEMATLFSFKQPSVKITVGRKP</sequence>
<dbReference type="Pfam" id="PF01883">
    <property type="entry name" value="FeS_assembly_P"/>
    <property type="match status" value="1"/>
</dbReference>
<feature type="domain" description="MIP18 family-like" evidence="1">
    <location>
        <begin position="8"/>
        <end position="78"/>
    </location>
</feature>
<dbReference type="PANTHER" id="PTHR42831:SF1">
    <property type="entry name" value="FE-S PROTEIN MATURATION AUXILIARY FACTOR YITW"/>
    <property type="match status" value="1"/>
</dbReference>
<dbReference type="InterPro" id="IPR002744">
    <property type="entry name" value="MIP18-like"/>
</dbReference>
<dbReference type="InterPro" id="IPR034904">
    <property type="entry name" value="FSCA_dom_sf"/>
</dbReference>
<name>A0AAW8NZ73_9HYPH</name>
<gene>
    <name evidence="2" type="ORF">RJJ37_05180</name>
</gene>
<organism evidence="2 3">
    <name type="scientific">Rhizobium redzepovicii</name>
    <dbReference type="NCBI Taxonomy" id="2867518"/>
    <lineage>
        <taxon>Bacteria</taxon>
        <taxon>Pseudomonadati</taxon>
        <taxon>Pseudomonadota</taxon>
        <taxon>Alphaproteobacteria</taxon>
        <taxon>Hyphomicrobiales</taxon>
        <taxon>Rhizobiaceae</taxon>
        <taxon>Rhizobium/Agrobacterium group</taxon>
        <taxon>Rhizobium</taxon>
    </lineage>
</organism>